<name>A0A182SYQ4_9DIPT</name>
<dbReference type="VEuPathDB" id="VectorBase:AMAM016137"/>
<dbReference type="AlphaFoldDB" id="A0A182SYQ4"/>
<evidence type="ECO:0000313" key="2">
    <source>
        <dbReference type="EnsemblMetazoa" id="AMAM016137-PA"/>
    </source>
</evidence>
<reference evidence="3" key="1">
    <citation type="submission" date="2013-09" db="EMBL/GenBank/DDBJ databases">
        <title>The Genome Sequence of Anopheles maculatus species B.</title>
        <authorList>
            <consortium name="The Broad Institute Genomics Platform"/>
            <person name="Neafsey D.E."/>
            <person name="Besansky N."/>
            <person name="Howell P."/>
            <person name="Walton C."/>
            <person name="Young S.K."/>
            <person name="Zeng Q."/>
            <person name="Gargeya S."/>
            <person name="Fitzgerald M."/>
            <person name="Haas B."/>
            <person name="Abouelleil A."/>
            <person name="Allen A.W."/>
            <person name="Alvarado L."/>
            <person name="Arachchi H.M."/>
            <person name="Berlin A.M."/>
            <person name="Chapman S.B."/>
            <person name="Gainer-Dewar J."/>
            <person name="Goldberg J."/>
            <person name="Griggs A."/>
            <person name="Gujja S."/>
            <person name="Hansen M."/>
            <person name="Howarth C."/>
            <person name="Imamovic A."/>
            <person name="Ireland A."/>
            <person name="Larimer J."/>
            <person name="McCowan C."/>
            <person name="Murphy C."/>
            <person name="Pearson M."/>
            <person name="Poon T.W."/>
            <person name="Priest M."/>
            <person name="Roberts A."/>
            <person name="Saif S."/>
            <person name="Shea T."/>
            <person name="Sisk P."/>
            <person name="Sykes S."/>
            <person name="Wortman J."/>
            <person name="Nusbaum C."/>
            <person name="Birren B."/>
        </authorList>
    </citation>
    <scope>NUCLEOTIDE SEQUENCE [LARGE SCALE GENOMIC DNA]</scope>
    <source>
        <strain evidence="3">maculatus3</strain>
    </source>
</reference>
<protein>
    <submittedName>
        <fullName evidence="2">Uncharacterized protein</fullName>
    </submittedName>
</protein>
<feature type="compositionally biased region" description="Acidic residues" evidence="1">
    <location>
        <begin position="126"/>
        <end position="135"/>
    </location>
</feature>
<reference evidence="2" key="2">
    <citation type="submission" date="2020-05" db="UniProtKB">
        <authorList>
            <consortium name="EnsemblMetazoa"/>
        </authorList>
    </citation>
    <scope>IDENTIFICATION</scope>
    <source>
        <strain evidence="2">maculatus3</strain>
    </source>
</reference>
<sequence length="143" mass="15725">MCLIFTYDECFYVGLGHAGRVTKRDKKSTAKEDDSFRCCPAKVEKNTRVTQMAAQKISRRDSDEAESQFAFRQKKLSDVADATAAAAKEKKAAQERQQLDLKKASKSGSKSAGSKSSGKGKKDAKDDDGDDDDDGLFGKLGWW</sequence>
<evidence type="ECO:0000313" key="3">
    <source>
        <dbReference type="Proteomes" id="UP000075901"/>
    </source>
</evidence>
<accession>A0A182SYQ4</accession>
<proteinExistence type="predicted"/>
<feature type="region of interest" description="Disordered" evidence="1">
    <location>
        <begin position="87"/>
        <end position="143"/>
    </location>
</feature>
<feature type="compositionally biased region" description="Basic and acidic residues" evidence="1">
    <location>
        <begin position="87"/>
        <end position="103"/>
    </location>
</feature>
<dbReference type="EnsemblMetazoa" id="AMAM016137-RA">
    <property type="protein sequence ID" value="AMAM016137-PA"/>
    <property type="gene ID" value="AMAM016137"/>
</dbReference>
<feature type="compositionally biased region" description="Low complexity" evidence="1">
    <location>
        <begin position="106"/>
        <end position="117"/>
    </location>
</feature>
<organism evidence="2 3">
    <name type="scientific">Anopheles maculatus</name>
    <dbReference type="NCBI Taxonomy" id="74869"/>
    <lineage>
        <taxon>Eukaryota</taxon>
        <taxon>Metazoa</taxon>
        <taxon>Ecdysozoa</taxon>
        <taxon>Arthropoda</taxon>
        <taxon>Hexapoda</taxon>
        <taxon>Insecta</taxon>
        <taxon>Pterygota</taxon>
        <taxon>Neoptera</taxon>
        <taxon>Endopterygota</taxon>
        <taxon>Diptera</taxon>
        <taxon>Nematocera</taxon>
        <taxon>Culicoidea</taxon>
        <taxon>Culicidae</taxon>
        <taxon>Anophelinae</taxon>
        <taxon>Anopheles</taxon>
        <taxon>Anopheles maculatus group</taxon>
    </lineage>
</organism>
<dbReference type="Proteomes" id="UP000075901">
    <property type="component" value="Unassembled WGS sequence"/>
</dbReference>
<evidence type="ECO:0000256" key="1">
    <source>
        <dbReference type="SAM" id="MobiDB-lite"/>
    </source>
</evidence>
<keyword evidence="3" id="KW-1185">Reference proteome</keyword>